<protein>
    <submittedName>
        <fullName evidence="4">CBS domain-containing protein</fullName>
    </submittedName>
</protein>
<name>A0ABY8CFB3_9GAMM</name>
<evidence type="ECO:0000313" key="5">
    <source>
        <dbReference type="Proteomes" id="UP001222275"/>
    </source>
</evidence>
<feature type="domain" description="CBS" evidence="3">
    <location>
        <begin position="80"/>
        <end position="137"/>
    </location>
</feature>
<evidence type="ECO:0000313" key="4">
    <source>
        <dbReference type="EMBL" id="WEJ63103.1"/>
    </source>
</evidence>
<gene>
    <name evidence="4" type="ORF">NR989_02305</name>
</gene>
<proteinExistence type="predicted"/>
<reference evidence="4 5" key="1">
    <citation type="submission" date="2022-06" db="EMBL/GenBank/DDBJ databases">
        <title>Thiomicrohabdus sp. nov, an obligately chemolithoautotrophic, sulfur-oxidizing bacterium isolated from beach of Guanyin Mountain. Amoy.</title>
        <authorList>
            <person name="Zhu H."/>
        </authorList>
    </citation>
    <scope>NUCLEOTIDE SEQUENCE [LARGE SCALE GENOMIC DNA]</scope>
    <source>
        <strain evidence="4 5">XGS-01</strain>
    </source>
</reference>
<dbReference type="InterPro" id="IPR051257">
    <property type="entry name" value="Diverse_CBS-Domain"/>
</dbReference>
<dbReference type="Gene3D" id="3.10.580.10">
    <property type="entry name" value="CBS-domain"/>
    <property type="match status" value="1"/>
</dbReference>
<accession>A0ABY8CFB3</accession>
<evidence type="ECO:0000256" key="1">
    <source>
        <dbReference type="ARBA" id="ARBA00023122"/>
    </source>
</evidence>
<feature type="domain" description="CBS" evidence="3">
    <location>
        <begin position="149"/>
        <end position="207"/>
    </location>
</feature>
<keyword evidence="5" id="KW-1185">Reference proteome</keyword>
<evidence type="ECO:0000259" key="3">
    <source>
        <dbReference type="PROSITE" id="PS51371"/>
    </source>
</evidence>
<dbReference type="PANTHER" id="PTHR43080">
    <property type="entry name" value="CBS DOMAIN-CONTAINING PROTEIN CBSX3, MITOCHONDRIAL"/>
    <property type="match status" value="1"/>
</dbReference>
<dbReference type="PANTHER" id="PTHR43080:SF2">
    <property type="entry name" value="CBS DOMAIN-CONTAINING PROTEIN"/>
    <property type="match status" value="1"/>
</dbReference>
<dbReference type="Pfam" id="PF00571">
    <property type="entry name" value="CBS"/>
    <property type="match status" value="2"/>
</dbReference>
<organism evidence="4 5">
    <name type="scientific">Thiomicrorhabdus lithotrophica</name>
    <dbReference type="NCBI Taxonomy" id="2949997"/>
    <lineage>
        <taxon>Bacteria</taxon>
        <taxon>Pseudomonadati</taxon>
        <taxon>Pseudomonadota</taxon>
        <taxon>Gammaproteobacteria</taxon>
        <taxon>Thiotrichales</taxon>
        <taxon>Piscirickettsiaceae</taxon>
        <taxon>Thiomicrorhabdus</taxon>
    </lineage>
</organism>
<dbReference type="SUPFAM" id="SSF54631">
    <property type="entry name" value="CBS-domain pair"/>
    <property type="match status" value="1"/>
</dbReference>
<evidence type="ECO:0000256" key="2">
    <source>
        <dbReference type="PROSITE-ProRule" id="PRU00703"/>
    </source>
</evidence>
<dbReference type="PROSITE" id="PS51371">
    <property type="entry name" value="CBS"/>
    <property type="match status" value="2"/>
</dbReference>
<dbReference type="InterPro" id="IPR046342">
    <property type="entry name" value="CBS_dom_sf"/>
</dbReference>
<keyword evidence="1 2" id="KW-0129">CBS domain</keyword>
<dbReference type="Proteomes" id="UP001222275">
    <property type="component" value="Chromosome"/>
</dbReference>
<dbReference type="RefSeq" id="WP_275595356.1">
    <property type="nucleotide sequence ID" value="NZ_CP102381.1"/>
</dbReference>
<sequence length="209" mass="23704">MFAIYNIEGRRFRDNLENLKRVHSPHKANQVSFHENIAQDETVIIQGNTTEKVNSQGLETYRKMLHVNKGTQIFHAYQLMSHPVITLPVDTPIQEAYHLFKTHDVDQMPVNSHQLQLIGLVTLKDLLAFIIEDGDQISFVKDKTVQDAMSPEVITADPVSDVRRIADVMVEYDVSAVPIVNQQDHLVGIVTRSDLLKAMLKDPPLSLWG</sequence>
<dbReference type="InterPro" id="IPR000644">
    <property type="entry name" value="CBS_dom"/>
</dbReference>
<dbReference type="EMBL" id="CP102381">
    <property type="protein sequence ID" value="WEJ63103.1"/>
    <property type="molecule type" value="Genomic_DNA"/>
</dbReference>
<dbReference type="SMART" id="SM00116">
    <property type="entry name" value="CBS"/>
    <property type="match status" value="2"/>
</dbReference>